<keyword evidence="4" id="KW-1185">Reference proteome</keyword>
<feature type="non-terminal residue" evidence="3">
    <location>
        <position position="196"/>
    </location>
</feature>
<dbReference type="AlphaFoldDB" id="S8D4B2"/>
<feature type="region of interest" description="Disordered" evidence="2">
    <location>
        <begin position="1"/>
        <end position="32"/>
    </location>
</feature>
<name>S8D4B2_9LAMI</name>
<proteinExistence type="predicted"/>
<evidence type="ECO:0000313" key="4">
    <source>
        <dbReference type="Proteomes" id="UP000015453"/>
    </source>
</evidence>
<accession>S8D4B2</accession>
<protein>
    <submittedName>
        <fullName evidence="3">Uncharacterized protein</fullName>
    </submittedName>
</protein>
<evidence type="ECO:0000256" key="1">
    <source>
        <dbReference type="SAM" id="Coils"/>
    </source>
</evidence>
<comment type="caution">
    <text evidence="3">The sequence shown here is derived from an EMBL/GenBank/DDBJ whole genome shotgun (WGS) entry which is preliminary data.</text>
</comment>
<keyword evidence="1" id="KW-0175">Coiled coil</keyword>
<evidence type="ECO:0000313" key="3">
    <source>
        <dbReference type="EMBL" id="EPS57488.1"/>
    </source>
</evidence>
<feature type="coiled-coil region" evidence="1">
    <location>
        <begin position="99"/>
        <end position="161"/>
    </location>
</feature>
<gene>
    <name evidence="3" type="ORF">M569_17329</name>
</gene>
<sequence length="196" mass="22835">MTQGGSESNGVLRNQSDASVEKEHEKQMPPSKLFEQNIVDEIGFSDGNFLSVSSNDGLIRMLLELDFQNKYMQAQYGDMMKYFSHDDRRAKLEVQGHHQSNHQDDIEELHREIESLKGQLLEERKTHDATEEALELLRAAHKEAEMKLLETSAKLNEVQQQMDLEIKARDEKYSELDSRLNRLHKRAKQRIQEVQK</sequence>
<reference evidence="3 4" key="1">
    <citation type="journal article" date="2013" name="BMC Genomics">
        <title>The miniature genome of a carnivorous plant Genlisea aurea contains a low number of genes and short non-coding sequences.</title>
        <authorList>
            <person name="Leushkin E.V."/>
            <person name="Sutormin R.A."/>
            <person name="Nabieva E.R."/>
            <person name="Penin A.A."/>
            <person name="Kondrashov A.S."/>
            <person name="Logacheva M.D."/>
        </authorList>
    </citation>
    <scope>NUCLEOTIDE SEQUENCE [LARGE SCALE GENOMIC DNA]</scope>
</reference>
<organism evidence="3 4">
    <name type="scientific">Genlisea aurea</name>
    <dbReference type="NCBI Taxonomy" id="192259"/>
    <lineage>
        <taxon>Eukaryota</taxon>
        <taxon>Viridiplantae</taxon>
        <taxon>Streptophyta</taxon>
        <taxon>Embryophyta</taxon>
        <taxon>Tracheophyta</taxon>
        <taxon>Spermatophyta</taxon>
        <taxon>Magnoliopsida</taxon>
        <taxon>eudicotyledons</taxon>
        <taxon>Gunneridae</taxon>
        <taxon>Pentapetalae</taxon>
        <taxon>asterids</taxon>
        <taxon>lamiids</taxon>
        <taxon>Lamiales</taxon>
        <taxon>Lentibulariaceae</taxon>
        <taxon>Genlisea</taxon>
    </lineage>
</organism>
<dbReference type="Proteomes" id="UP000015453">
    <property type="component" value="Unassembled WGS sequence"/>
</dbReference>
<dbReference type="EMBL" id="AUSU01010170">
    <property type="protein sequence ID" value="EPS57488.1"/>
    <property type="molecule type" value="Genomic_DNA"/>
</dbReference>
<feature type="compositionally biased region" description="Polar residues" evidence="2">
    <location>
        <begin position="1"/>
        <end position="18"/>
    </location>
</feature>
<evidence type="ECO:0000256" key="2">
    <source>
        <dbReference type="SAM" id="MobiDB-lite"/>
    </source>
</evidence>
<dbReference type="OrthoDB" id="1926336at2759"/>